<dbReference type="SMART" id="SM00579">
    <property type="entry name" value="FBD"/>
    <property type="match status" value="2"/>
</dbReference>
<dbReference type="PANTHER" id="PTHR31900:SF30">
    <property type="entry name" value="SUPERFAMILY PROTEIN, PUTATIVE-RELATED"/>
    <property type="match status" value="1"/>
</dbReference>
<feature type="domain" description="FBD" evidence="1">
    <location>
        <begin position="72"/>
        <end position="146"/>
    </location>
</feature>
<dbReference type="Proteomes" id="UP000222542">
    <property type="component" value="Unassembled WGS sequence"/>
</dbReference>
<dbReference type="InterPro" id="IPR050232">
    <property type="entry name" value="FBL13/AtMIF1-like"/>
</dbReference>
<accession>A0A2G3AM92</accession>
<proteinExistence type="predicted"/>
<sequence>MCRSGGLWLVRSSRCNDKTRDLQVVPCVESLPGEWWSGDMSRWVNDGTKYLADHGERRTENWQIHDPDESIVCLESHLKSIRLIDFEGGENEIELLRFFLKNAQILEKLTIFWGKYAFWDVHPDKPKETSEKVLKLPRTSSQVILTFLDAKPESSSCNCSKTAHVWEQVQLSNEHFTSWLISKCGFLGTLILEDCGVEGMRLLDIASTSLMSVTLVDGISNVESYGNCEIKISCPSLKFFKYSGPVPKDIVVENLFSIEVVCVNLMDRGSTEERGIMLHNMIKEVHHSISDLELCMTSISVKFSLYVKWFVPVSFYKLKSLKLEVVIHEESMQVMILLLKYSPNLEVLKLWSDENVDWYMNWQLLDLDESIVCLESHLKSIHLTGFKGDEDEIELVRFFLMNATVLEKLMIFWEGDTYKSEEASEEVLKLPRTSSHVVLTLLDAKPGPRTLNWYNRYSK</sequence>
<dbReference type="Pfam" id="PF08387">
    <property type="entry name" value="FBD"/>
    <property type="match status" value="2"/>
</dbReference>
<reference evidence="2 3" key="2">
    <citation type="journal article" date="2017" name="Genome Biol.">
        <title>New reference genome sequences of hot pepper reveal the massive evolution of plant disease-resistance genes by retroduplication.</title>
        <authorList>
            <person name="Kim S."/>
            <person name="Park J."/>
            <person name="Yeom S.I."/>
            <person name="Kim Y.M."/>
            <person name="Seo E."/>
            <person name="Kim K.T."/>
            <person name="Kim M.S."/>
            <person name="Lee J.M."/>
            <person name="Cheong K."/>
            <person name="Shin H.S."/>
            <person name="Kim S.B."/>
            <person name="Han K."/>
            <person name="Lee J."/>
            <person name="Park M."/>
            <person name="Lee H.A."/>
            <person name="Lee H.Y."/>
            <person name="Lee Y."/>
            <person name="Oh S."/>
            <person name="Lee J.H."/>
            <person name="Choi E."/>
            <person name="Choi E."/>
            <person name="Lee S.E."/>
            <person name="Jeon J."/>
            <person name="Kim H."/>
            <person name="Choi G."/>
            <person name="Song H."/>
            <person name="Lee J."/>
            <person name="Lee S.C."/>
            <person name="Kwon J.K."/>
            <person name="Lee H.Y."/>
            <person name="Koo N."/>
            <person name="Hong Y."/>
            <person name="Kim R.W."/>
            <person name="Kang W.H."/>
            <person name="Huh J.H."/>
            <person name="Kang B.C."/>
            <person name="Yang T.J."/>
            <person name="Lee Y.H."/>
            <person name="Bennetzen J.L."/>
            <person name="Choi D."/>
        </authorList>
    </citation>
    <scope>NUCLEOTIDE SEQUENCE [LARGE SCALE GENOMIC DNA]</scope>
    <source>
        <strain evidence="3">cv. CM334</strain>
    </source>
</reference>
<dbReference type="AlphaFoldDB" id="A0A2G3AM92"/>
<protein>
    <recommendedName>
        <fullName evidence="1">FBD domain-containing protein</fullName>
    </recommendedName>
</protein>
<dbReference type="InterPro" id="IPR006566">
    <property type="entry name" value="FBD"/>
</dbReference>
<comment type="caution">
    <text evidence="2">The sequence shown here is derived from an EMBL/GenBank/DDBJ whole genome shotgun (WGS) entry which is preliminary data.</text>
</comment>
<dbReference type="Gramene" id="PHT95354">
    <property type="protein sequence ID" value="PHT95354"/>
    <property type="gene ID" value="T459_03236"/>
</dbReference>
<name>A0A2G3AM92_CAPAN</name>
<evidence type="ECO:0000313" key="3">
    <source>
        <dbReference type="Proteomes" id="UP000222542"/>
    </source>
</evidence>
<organism evidence="2 3">
    <name type="scientific">Capsicum annuum</name>
    <name type="common">Capsicum pepper</name>
    <dbReference type="NCBI Taxonomy" id="4072"/>
    <lineage>
        <taxon>Eukaryota</taxon>
        <taxon>Viridiplantae</taxon>
        <taxon>Streptophyta</taxon>
        <taxon>Embryophyta</taxon>
        <taxon>Tracheophyta</taxon>
        <taxon>Spermatophyta</taxon>
        <taxon>Magnoliopsida</taxon>
        <taxon>eudicotyledons</taxon>
        <taxon>Gunneridae</taxon>
        <taxon>Pentapetalae</taxon>
        <taxon>asterids</taxon>
        <taxon>lamiids</taxon>
        <taxon>Solanales</taxon>
        <taxon>Solanaceae</taxon>
        <taxon>Solanoideae</taxon>
        <taxon>Capsiceae</taxon>
        <taxon>Capsicum</taxon>
    </lineage>
</organism>
<gene>
    <name evidence="2" type="ORF">T459_03236</name>
</gene>
<feature type="domain" description="FBD" evidence="1">
    <location>
        <begin position="372"/>
        <end position="442"/>
    </location>
</feature>
<dbReference type="PANTHER" id="PTHR31900">
    <property type="entry name" value="F-BOX/RNI SUPERFAMILY PROTEIN-RELATED"/>
    <property type="match status" value="1"/>
</dbReference>
<evidence type="ECO:0000259" key="1">
    <source>
        <dbReference type="SMART" id="SM00579"/>
    </source>
</evidence>
<evidence type="ECO:0000313" key="2">
    <source>
        <dbReference type="EMBL" id="PHT95354.1"/>
    </source>
</evidence>
<reference evidence="2 3" key="1">
    <citation type="journal article" date="2014" name="Nat. Genet.">
        <title>Genome sequence of the hot pepper provides insights into the evolution of pungency in Capsicum species.</title>
        <authorList>
            <person name="Kim S."/>
            <person name="Park M."/>
            <person name="Yeom S.I."/>
            <person name="Kim Y.M."/>
            <person name="Lee J.M."/>
            <person name="Lee H.A."/>
            <person name="Seo E."/>
            <person name="Choi J."/>
            <person name="Cheong K."/>
            <person name="Kim K.T."/>
            <person name="Jung K."/>
            <person name="Lee G.W."/>
            <person name="Oh S.K."/>
            <person name="Bae C."/>
            <person name="Kim S.B."/>
            <person name="Lee H.Y."/>
            <person name="Kim S.Y."/>
            <person name="Kim M.S."/>
            <person name="Kang B.C."/>
            <person name="Jo Y.D."/>
            <person name="Yang H.B."/>
            <person name="Jeong H.J."/>
            <person name="Kang W.H."/>
            <person name="Kwon J.K."/>
            <person name="Shin C."/>
            <person name="Lim J.Y."/>
            <person name="Park J.H."/>
            <person name="Huh J.H."/>
            <person name="Kim J.S."/>
            <person name="Kim B.D."/>
            <person name="Cohen O."/>
            <person name="Paran I."/>
            <person name="Suh M.C."/>
            <person name="Lee S.B."/>
            <person name="Kim Y.K."/>
            <person name="Shin Y."/>
            <person name="Noh S.J."/>
            <person name="Park J."/>
            <person name="Seo Y.S."/>
            <person name="Kwon S.Y."/>
            <person name="Kim H.A."/>
            <person name="Park J.M."/>
            <person name="Kim H.J."/>
            <person name="Choi S.B."/>
            <person name="Bosland P.W."/>
            <person name="Reeves G."/>
            <person name="Jo S.H."/>
            <person name="Lee B.W."/>
            <person name="Cho H.T."/>
            <person name="Choi H.S."/>
            <person name="Lee M.S."/>
            <person name="Yu Y."/>
            <person name="Do Choi Y."/>
            <person name="Park B.S."/>
            <person name="van Deynze A."/>
            <person name="Ashrafi H."/>
            <person name="Hill T."/>
            <person name="Kim W.T."/>
            <person name="Pai H.S."/>
            <person name="Ahn H.K."/>
            <person name="Yeam I."/>
            <person name="Giovannoni J.J."/>
            <person name="Rose J.K."/>
            <person name="Sorensen I."/>
            <person name="Lee S.J."/>
            <person name="Kim R.W."/>
            <person name="Choi I.Y."/>
            <person name="Choi B.S."/>
            <person name="Lim J.S."/>
            <person name="Lee Y.H."/>
            <person name="Choi D."/>
        </authorList>
    </citation>
    <scope>NUCLEOTIDE SEQUENCE [LARGE SCALE GENOMIC DNA]</scope>
    <source>
        <strain evidence="3">cv. CM334</strain>
    </source>
</reference>
<keyword evidence="3" id="KW-1185">Reference proteome</keyword>
<dbReference type="EMBL" id="AYRZ02000001">
    <property type="protein sequence ID" value="PHT95354.1"/>
    <property type="molecule type" value="Genomic_DNA"/>
</dbReference>